<keyword evidence="2" id="KW-1185">Reference proteome</keyword>
<sequence>MTPFAIFLASLAVFLAFFLAFAASFTACSARAFSRSSHGITFAFPSTADLAAQRALLSSFILVVRKCGGLYKVY</sequence>
<dbReference type="AlphaFoldDB" id="A0A9P4QK76"/>
<proteinExistence type="predicted"/>
<dbReference type="EMBL" id="ML996506">
    <property type="protein sequence ID" value="KAF2726426.1"/>
    <property type="molecule type" value="Genomic_DNA"/>
</dbReference>
<protein>
    <submittedName>
        <fullName evidence="1">Uncharacterized protein</fullName>
    </submittedName>
</protein>
<evidence type="ECO:0000313" key="1">
    <source>
        <dbReference type="EMBL" id="KAF2726426.1"/>
    </source>
</evidence>
<name>A0A9P4QK76_9PLEO</name>
<organism evidence="1 2">
    <name type="scientific">Polyplosphaeria fusca</name>
    <dbReference type="NCBI Taxonomy" id="682080"/>
    <lineage>
        <taxon>Eukaryota</taxon>
        <taxon>Fungi</taxon>
        <taxon>Dikarya</taxon>
        <taxon>Ascomycota</taxon>
        <taxon>Pezizomycotina</taxon>
        <taxon>Dothideomycetes</taxon>
        <taxon>Pleosporomycetidae</taxon>
        <taxon>Pleosporales</taxon>
        <taxon>Tetraplosphaeriaceae</taxon>
        <taxon>Polyplosphaeria</taxon>
    </lineage>
</organism>
<comment type="caution">
    <text evidence="1">The sequence shown here is derived from an EMBL/GenBank/DDBJ whole genome shotgun (WGS) entry which is preliminary data.</text>
</comment>
<reference evidence="1" key="1">
    <citation type="journal article" date="2020" name="Stud. Mycol.">
        <title>101 Dothideomycetes genomes: a test case for predicting lifestyles and emergence of pathogens.</title>
        <authorList>
            <person name="Haridas S."/>
            <person name="Albert R."/>
            <person name="Binder M."/>
            <person name="Bloem J."/>
            <person name="Labutti K."/>
            <person name="Salamov A."/>
            <person name="Andreopoulos B."/>
            <person name="Baker S."/>
            <person name="Barry K."/>
            <person name="Bills G."/>
            <person name="Bluhm B."/>
            <person name="Cannon C."/>
            <person name="Castanera R."/>
            <person name="Culley D."/>
            <person name="Daum C."/>
            <person name="Ezra D."/>
            <person name="Gonzalez J."/>
            <person name="Henrissat B."/>
            <person name="Kuo A."/>
            <person name="Liang C."/>
            <person name="Lipzen A."/>
            <person name="Lutzoni F."/>
            <person name="Magnuson J."/>
            <person name="Mondo S."/>
            <person name="Nolan M."/>
            <person name="Ohm R."/>
            <person name="Pangilinan J."/>
            <person name="Park H.-J."/>
            <person name="Ramirez L."/>
            <person name="Alfaro M."/>
            <person name="Sun H."/>
            <person name="Tritt A."/>
            <person name="Yoshinaga Y."/>
            <person name="Zwiers L.-H."/>
            <person name="Turgeon B."/>
            <person name="Goodwin S."/>
            <person name="Spatafora J."/>
            <person name="Crous P."/>
            <person name="Grigoriev I."/>
        </authorList>
    </citation>
    <scope>NUCLEOTIDE SEQUENCE</scope>
    <source>
        <strain evidence="1">CBS 125425</strain>
    </source>
</reference>
<accession>A0A9P4QK76</accession>
<gene>
    <name evidence="1" type="ORF">EJ04DRAFT_517796</name>
</gene>
<dbReference type="Proteomes" id="UP000799444">
    <property type="component" value="Unassembled WGS sequence"/>
</dbReference>
<evidence type="ECO:0000313" key="2">
    <source>
        <dbReference type="Proteomes" id="UP000799444"/>
    </source>
</evidence>